<name>A0A6G1FVX6_9PEZI</name>
<dbReference type="AlphaFoldDB" id="A0A6G1FVX6"/>
<reference evidence="5" key="2">
    <citation type="submission" date="2020-04" db="EMBL/GenBank/DDBJ databases">
        <authorList>
            <consortium name="NCBI Genome Project"/>
        </authorList>
    </citation>
    <scope>NUCLEOTIDE SEQUENCE</scope>
    <source>
        <strain evidence="5">CBS 781.70</strain>
    </source>
</reference>
<keyword evidence="2" id="KW-0812">Transmembrane</keyword>
<protein>
    <submittedName>
        <fullName evidence="3 5">Uncharacterized protein</fullName>
    </submittedName>
</protein>
<organism evidence="3">
    <name type="scientific">Eremomyces bilateralis CBS 781.70</name>
    <dbReference type="NCBI Taxonomy" id="1392243"/>
    <lineage>
        <taxon>Eukaryota</taxon>
        <taxon>Fungi</taxon>
        <taxon>Dikarya</taxon>
        <taxon>Ascomycota</taxon>
        <taxon>Pezizomycotina</taxon>
        <taxon>Dothideomycetes</taxon>
        <taxon>Dothideomycetes incertae sedis</taxon>
        <taxon>Eremomycetales</taxon>
        <taxon>Eremomycetaceae</taxon>
        <taxon>Eremomyces</taxon>
    </lineage>
</organism>
<keyword evidence="4" id="KW-1185">Reference proteome</keyword>
<dbReference type="EMBL" id="ML975170">
    <property type="protein sequence ID" value="KAF1809779.1"/>
    <property type="molecule type" value="Genomic_DNA"/>
</dbReference>
<dbReference type="Proteomes" id="UP000504638">
    <property type="component" value="Unplaced"/>
</dbReference>
<reference evidence="5" key="3">
    <citation type="submission" date="2025-04" db="UniProtKB">
        <authorList>
            <consortium name="RefSeq"/>
        </authorList>
    </citation>
    <scope>IDENTIFICATION</scope>
    <source>
        <strain evidence="5">CBS 781.70</strain>
    </source>
</reference>
<evidence type="ECO:0000313" key="4">
    <source>
        <dbReference type="Proteomes" id="UP000504638"/>
    </source>
</evidence>
<reference evidence="3 5" key="1">
    <citation type="submission" date="2020-01" db="EMBL/GenBank/DDBJ databases">
        <authorList>
            <consortium name="DOE Joint Genome Institute"/>
            <person name="Haridas S."/>
            <person name="Albert R."/>
            <person name="Binder M."/>
            <person name="Bloem J."/>
            <person name="Labutti K."/>
            <person name="Salamov A."/>
            <person name="Andreopoulos B."/>
            <person name="Baker S.E."/>
            <person name="Barry K."/>
            <person name="Bills G."/>
            <person name="Bluhm B.H."/>
            <person name="Cannon C."/>
            <person name="Castanera R."/>
            <person name="Culley D.E."/>
            <person name="Daum C."/>
            <person name="Ezra D."/>
            <person name="Gonzalez J.B."/>
            <person name="Henrissat B."/>
            <person name="Kuo A."/>
            <person name="Liang C."/>
            <person name="Lipzen A."/>
            <person name="Lutzoni F."/>
            <person name="Magnuson J."/>
            <person name="Mondo S."/>
            <person name="Nolan M."/>
            <person name="Ohm R."/>
            <person name="Pangilinan J."/>
            <person name="Park H.-J."/>
            <person name="Ramirez L."/>
            <person name="Alfaro M."/>
            <person name="Sun H."/>
            <person name="Tritt A."/>
            <person name="Yoshinaga Y."/>
            <person name="Zwiers L.-H."/>
            <person name="Turgeon B.G."/>
            <person name="Goodwin S.B."/>
            <person name="Spatafora J.W."/>
            <person name="Crous P.W."/>
            <person name="Grigoriev I.V."/>
        </authorList>
    </citation>
    <scope>NUCLEOTIDE SEQUENCE</scope>
    <source>
        <strain evidence="3 5">CBS 781.70</strain>
    </source>
</reference>
<dbReference type="GeneID" id="54414491"/>
<feature type="region of interest" description="Disordered" evidence="1">
    <location>
        <begin position="203"/>
        <end position="229"/>
    </location>
</feature>
<evidence type="ECO:0000256" key="1">
    <source>
        <dbReference type="SAM" id="MobiDB-lite"/>
    </source>
</evidence>
<keyword evidence="2" id="KW-0472">Membrane</keyword>
<feature type="transmembrane region" description="Helical" evidence="2">
    <location>
        <begin position="247"/>
        <end position="271"/>
    </location>
</feature>
<evidence type="ECO:0000313" key="3">
    <source>
        <dbReference type="EMBL" id="KAF1809779.1"/>
    </source>
</evidence>
<proteinExistence type="predicted"/>
<feature type="region of interest" description="Disordered" evidence="1">
    <location>
        <begin position="46"/>
        <end position="130"/>
    </location>
</feature>
<evidence type="ECO:0000313" key="5">
    <source>
        <dbReference type="RefSeq" id="XP_033531410.1"/>
    </source>
</evidence>
<accession>A0A6G1FVX6</accession>
<keyword evidence="2" id="KW-1133">Transmembrane helix</keyword>
<evidence type="ECO:0000256" key="2">
    <source>
        <dbReference type="SAM" id="Phobius"/>
    </source>
</evidence>
<dbReference type="RefSeq" id="XP_033531410.1">
    <property type="nucleotide sequence ID" value="XM_033673921.1"/>
</dbReference>
<gene>
    <name evidence="3 5" type="ORF">P152DRAFT_149532</name>
</gene>
<sequence length="272" mass="28664">MSIQSPLPHIIANPDGCIRFEKAPTTNDEHSKLNGKERIAIGNICDQHDKEGDMVSRTPGTKDVSTPLEKSGDAAQLGAPSLVPSNQPQTAAPTLSKEPYMSLSTESTASSSSIEAAEISAGSNPTASSPIVNEATGGGRLDIADSFQGKLQGSSIPKSSIAEPEPLTWKRKVAQMNDFGLAEYTPTLSVDGRAKKTMRGCKLSRENKSPHIEPKATEPKVTDRAATVEEPRRKKIKTNPIAKFAKVVMPAAFLGAVVGGAATFIGLASMAE</sequence>
<feature type="compositionally biased region" description="Polar residues" evidence="1">
    <location>
        <begin position="83"/>
        <end position="93"/>
    </location>
</feature>
<feature type="compositionally biased region" description="Low complexity" evidence="1">
    <location>
        <begin position="104"/>
        <end position="121"/>
    </location>
</feature>